<dbReference type="Gene3D" id="1.20.1270.220">
    <property type="match status" value="1"/>
</dbReference>
<reference evidence="6" key="2">
    <citation type="journal article" date="2007" name="Science">
        <title>Draft genome sequence of the sexually transmitted pathogen Trichomonas vaginalis.</title>
        <authorList>
            <person name="Carlton J.M."/>
            <person name="Hirt R.P."/>
            <person name="Silva J.C."/>
            <person name="Delcher A.L."/>
            <person name="Schatz M."/>
            <person name="Zhao Q."/>
            <person name="Wortman J.R."/>
            <person name="Bidwell S.L."/>
            <person name="Alsmark U.C.M."/>
            <person name="Besteiro S."/>
            <person name="Sicheritz-Ponten T."/>
            <person name="Noel C.J."/>
            <person name="Dacks J.B."/>
            <person name="Foster P.G."/>
            <person name="Simillion C."/>
            <person name="Van de Peer Y."/>
            <person name="Miranda-Saavedra D."/>
            <person name="Barton G.J."/>
            <person name="Westrop G.D."/>
            <person name="Mueller S."/>
            <person name="Dessi D."/>
            <person name="Fiori P.L."/>
            <person name="Ren Q."/>
            <person name="Paulsen I."/>
            <person name="Zhang H."/>
            <person name="Bastida-Corcuera F.D."/>
            <person name="Simoes-Barbosa A."/>
            <person name="Brown M.T."/>
            <person name="Hayes R.D."/>
            <person name="Mukherjee M."/>
            <person name="Okumura C.Y."/>
            <person name="Schneider R."/>
            <person name="Smith A.J."/>
            <person name="Vanacova S."/>
            <person name="Villalvazo M."/>
            <person name="Haas B.J."/>
            <person name="Pertea M."/>
            <person name="Feldblyum T.V."/>
            <person name="Utterback T.R."/>
            <person name="Shu C.L."/>
            <person name="Osoegawa K."/>
            <person name="de Jong P.J."/>
            <person name="Hrdy I."/>
            <person name="Horvathova L."/>
            <person name="Zubacova Z."/>
            <person name="Dolezal P."/>
            <person name="Malik S.B."/>
            <person name="Logsdon J.M. Jr."/>
            <person name="Henze K."/>
            <person name="Gupta A."/>
            <person name="Wang C.C."/>
            <person name="Dunne R.L."/>
            <person name="Upcroft J.A."/>
            <person name="Upcroft P."/>
            <person name="White O."/>
            <person name="Salzberg S.L."/>
            <person name="Tang P."/>
            <person name="Chiu C.-H."/>
            <person name="Lee Y.-S."/>
            <person name="Embley T.M."/>
            <person name="Coombs G.H."/>
            <person name="Mottram J.C."/>
            <person name="Tachezy J."/>
            <person name="Fraser-Liggett C.M."/>
            <person name="Johnson P.J."/>
        </authorList>
    </citation>
    <scope>NUCLEOTIDE SEQUENCE [LARGE SCALE GENOMIC DNA]</scope>
    <source>
        <strain evidence="6">G3</strain>
    </source>
</reference>
<feature type="region of interest" description="Disordered" evidence="3">
    <location>
        <begin position="133"/>
        <end position="188"/>
    </location>
</feature>
<feature type="domain" description="Bromo" evidence="4">
    <location>
        <begin position="19"/>
        <end position="91"/>
    </location>
</feature>
<dbReference type="eggNOG" id="KOG1474">
    <property type="taxonomic scope" value="Eukaryota"/>
</dbReference>
<proteinExistence type="predicted"/>
<keyword evidence="7" id="KW-1185">Reference proteome</keyword>
<dbReference type="SUPFAM" id="SSF47370">
    <property type="entry name" value="Bromodomain"/>
    <property type="match status" value="1"/>
</dbReference>
<protein>
    <submittedName>
        <fullName evidence="6">Bromodomain containing protein</fullName>
    </submittedName>
</protein>
<dbReference type="PROSITE" id="PS51525">
    <property type="entry name" value="NET"/>
    <property type="match status" value="1"/>
</dbReference>
<dbReference type="Pfam" id="PF00439">
    <property type="entry name" value="Bromodomain"/>
    <property type="match status" value="1"/>
</dbReference>
<dbReference type="InterPro" id="IPR001487">
    <property type="entry name" value="Bromodomain"/>
</dbReference>
<gene>
    <name evidence="6" type="ORF">TVAG_469130</name>
</gene>
<dbReference type="GO" id="GO:0005634">
    <property type="term" value="C:nucleus"/>
    <property type="evidence" value="ECO:0000318"/>
    <property type="project" value="GO_Central"/>
</dbReference>
<dbReference type="KEGG" id="tva:4754918"/>
<evidence type="ECO:0000313" key="7">
    <source>
        <dbReference type="Proteomes" id="UP000001542"/>
    </source>
</evidence>
<feature type="domain" description="NET" evidence="5">
    <location>
        <begin position="202"/>
        <end position="281"/>
    </location>
</feature>
<dbReference type="PRINTS" id="PR00503">
    <property type="entry name" value="BROMODOMAIN"/>
</dbReference>
<dbReference type="InterPro" id="IPR050935">
    <property type="entry name" value="Bromo_chromatin_reader"/>
</dbReference>
<dbReference type="VEuPathDB" id="TrichDB:TVAGG3_0180330"/>
<dbReference type="AlphaFoldDB" id="A2FD83"/>
<dbReference type="PANTHER" id="PTHR22880">
    <property type="entry name" value="FALZ-RELATED BROMODOMAIN-CONTAINING PROTEINS"/>
    <property type="match status" value="1"/>
</dbReference>
<dbReference type="InterPro" id="IPR038336">
    <property type="entry name" value="NET_sf"/>
</dbReference>
<accession>A2FD83</accession>
<evidence type="ECO:0000256" key="3">
    <source>
        <dbReference type="SAM" id="MobiDB-lite"/>
    </source>
</evidence>
<evidence type="ECO:0000256" key="2">
    <source>
        <dbReference type="PROSITE-ProRule" id="PRU00035"/>
    </source>
</evidence>
<dbReference type="InParanoid" id="A2FD83"/>
<dbReference type="EMBL" id="DS113728">
    <property type="protein sequence ID" value="EAX97139.1"/>
    <property type="molecule type" value="Genomic_DNA"/>
</dbReference>
<dbReference type="Gene3D" id="1.20.920.10">
    <property type="entry name" value="Bromodomain-like"/>
    <property type="match status" value="1"/>
</dbReference>
<name>A2FD83_TRIV3</name>
<evidence type="ECO:0000256" key="1">
    <source>
        <dbReference type="ARBA" id="ARBA00023117"/>
    </source>
</evidence>
<dbReference type="SMART" id="SM00297">
    <property type="entry name" value="BROMO"/>
    <property type="match status" value="1"/>
</dbReference>
<evidence type="ECO:0000313" key="6">
    <source>
        <dbReference type="EMBL" id="EAX97139.1"/>
    </source>
</evidence>
<dbReference type="OrthoDB" id="21449at2759"/>
<dbReference type="InterPro" id="IPR027353">
    <property type="entry name" value="NET_dom"/>
</dbReference>
<dbReference type="RefSeq" id="XP_001310069.1">
    <property type="nucleotide sequence ID" value="XM_001310068.1"/>
</dbReference>
<sequence length="281" mass="32613">MKMTDYQRWRCMKALNKLFEFSISDMFSEPVDPIADGCPDYFEKIEYPIDLGTIKKKLINDEYKSTDEFKYEVNLVWDNSYRYNGKQAIVSLLAKQLSVVFNKEAEFFSGNDILDWKRECEALEEAVGLRNANQKQVAIPPPPQPVERKPNPPRIKRQMSAPIKEIPSPVKPQRSRSNKKSHAHAEPVVEQPVIEERKIEYPTLPPYEKEPLTDEQKELLAKDINSLTNQDYIDQIIQFIRTQKPEMVVDDAIESNITNLEDPHIIHLRSIVSDMMQHIAA</sequence>
<dbReference type="GO" id="GO:0006338">
    <property type="term" value="P:chromatin remodeling"/>
    <property type="evidence" value="ECO:0000318"/>
    <property type="project" value="GO_Central"/>
</dbReference>
<dbReference type="OMA" id="NRQMMKI"/>
<evidence type="ECO:0000259" key="4">
    <source>
        <dbReference type="PROSITE" id="PS50014"/>
    </source>
</evidence>
<dbReference type="VEuPathDB" id="TrichDB:TVAG_469130"/>
<feature type="compositionally biased region" description="Basic residues" evidence="3">
    <location>
        <begin position="173"/>
        <end position="182"/>
    </location>
</feature>
<dbReference type="SMR" id="A2FD83"/>
<organism evidence="6 7">
    <name type="scientific">Trichomonas vaginalis (strain ATCC PRA-98 / G3)</name>
    <dbReference type="NCBI Taxonomy" id="412133"/>
    <lineage>
        <taxon>Eukaryota</taxon>
        <taxon>Metamonada</taxon>
        <taxon>Parabasalia</taxon>
        <taxon>Trichomonadida</taxon>
        <taxon>Trichomonadidae</taxon>
        <taxon>Trichomonas</taxon>
    </lineage>
</organism>
<dbReference type="GO" id="GO:0000785">
    <property type="term" value="C:chromatin"/>
    <property type="evidence" value="ECO:0000318"/>
    <property type="project" value="GO_Central"/>
</dbReference>
<dbReference type="STRING" id="5722.A2FD83"/>
<dbReference type="InterPro" id="IPR036427">
    <property type="entry name" value="Bromodomain-like_sf"/>
</dbReference>
<dbReference type="InterPro" id="IPR018359">
    <property type="entry name" value="Bromodomain_CS"/>
</dbReference>
<dbReference type="GO" id="GO:0006355">
    <property type="term" value="P:regulation of DNA-templated transcription"/>
    <property type="evidence" value="ECO:0000318"/>
    <property type="project" value="GO_Central"/>
</dbReference>
<evidence type="ECO:0000259" key="5">
    <source>
        <dbReference type="PROSITE" id="PS51525"/>
    </source>
</evidence>
<dbReference type="PANTHER" id="PTHR22880:SF225">
    <property type="entry name" value="BROMODOMAIN-CONTAINING PROTEIN BET-1-RELATED"/>
    <property type="match status" value="1"/>
</dbReference>
<reference evidence="6" key="1">
    <citation type="submission" date="2006-10" db="EMBL/GenBank/DDBJ databases">
        <authorList>
            <person name="Amadeo P."/>
            <person name="Zhao Q."/>
            <person name="Wortman J."/>
            <person name="Fraser-Liggett C."/>
            <person name="Carlton J."/>
        </authorList>
    </citation>
    <scope>NUCLEOTIDE SEQUENCE</scope>
    <source>
        <strain evidence="6">G3</strain>
    </source>
</reference>
<dbReference type="PROSITE" id="PS00633">
    <property type="entry name" value="BROMODOMAIN_1"/>
    <property type="match status" value="1"/>
</dbReference>
<dbReference type="Proteomes" id="UP000001542">
    <property type="component" value="Unassembled WGS sequence"/>
</dbReference>
<dbReference type="PROSITE" id="PS50014">
    <property type="entry name" value="BROMODOMAIN_2"/>
    <property type="match status" value="1"/>
</dbReference>
<keyword evidence="1 2" id="KW-0103">Bromodomain</keyword>